<evidence type="ECO:0000313" key="2">
    <source>
        <dbReference type="Proteomes" id="UP000018721"/>
    </source>
</evidence>
<sequence>MALNTPDASGKFGNARFALDTDDLQSAREMGLLLDTVPVESEDSTSTSYGIAYNQQKNIADHEFSSQQSVRACVKSFAQSCGFQIFVRQPSVKPNNSENAKYQLPVFVNAFGHNGKWKITKANFCHNHAKFVGFSRVTFVEGTVPRADTAMRNTTQELQQMMTWVMTELLPMHNRTTDTLTGAVISKFLLGKGFTLGRSAISRMKLDIEDHLRGDITESYQKLQAYFVLMEEKILDLCGDSMRKTTDILMNHN</sequence>
<organism evidence="1 2">
    <name type="scientific">Phytophthora nicotianae P1569</name>
    <dbReference type="NCBI Taxonomy" id="1317065"/>
    <lineage>
        <taxon>Eukaryota</taxon>
        <taxon>Sar</taxon>
        <taxon>Stramenopiles</taxon>
        <taxon>Oomycota</taxon>
        <taxon>Peronosporomycetes</taxon>
        <taxon>Peronosporales</taxon>
        <taxon>Peronosporaceae</taxon>
        <taxon>Phytophthora</taxon>
    </lineage>
</organism>
<dbReference type="AlphaFoldDB" id="V9FLQ0"/>
<protein>
    <submittedName>
        <fullName evidence="1">Uncharacterized protein</fullName>
    </submittedName>
</protein>
<accession>V9FLQ0</accession>
<dbReference type="HOGENOM" id="CLU_1059488_0_0_1"/>
<evidence type="ECO:0000313" key="1">
    <source>
        <dbReference type="EMBL" id="ETI51996.1"/>
    </source>
</evidence>
<gene>
    <name evidence="1" type="ORF">F443_04790</name>
</gene>
<comment type="caution">
    <text evidence="1">The sequence shown here is derived from an EMBL/GenBank/DDBJ whole genome shotgun (WGS) entry which is preliminary data.</text>
</comment>
<dbReference type="Proteomes" id="UP000018721">
    <property type="component" value="Unassembled WGS sequence"/>
</dbReference>
<reference evidence="1 2" key="1">
    <citation type="submission" date="2013-11" db="EMBL/GenBank/DDBJ databases">
        <title>The Genome Sequence of Phytophthora parasitica P1569.</title>
        <authorList>
            <consortium name="The Broad Institute Genomics Platform"/>
            <person name="Russ C."/>
            <person name="Tyler B."/>
            <person name="Panabieres F."/>
            <person name="Shan W."/>
            <person name="Tripathy S."/>
            <person name="Grunwald N."/>
            <person name="Machado M."/>
            <person name="Johnson C.S."/>
            <person name="Arredondo F."/>
            <person name="Hong C."/>
            <person name="Coffey M."/>
            <person name="Young S.K."/>
            <person name="Zeng Q."/>
            <person name="Gargeya S."/>
            <person name="Fitzgerald M."/>
            <person name="Abouelleil A."/>
            <person name="Alvarado L."/>
            <person name="Chapman S.B."/>
            <person name="Gainer-Dewar J."/>
            <person name="Goldberg J."/>
            <person name="Griggs A."/>
            <person name="Gujja S."/>
            <person name="Hansen M."/>
            <person name="Howarth C."/>
            <person name="Imamovic A."/>
            <person name="Ireland A."/>
            <person name="Larimer J."/>
            <person name="McCowan C."/>
            <person name="Murphy C."/>
            <person name="Pearson M."/>
            <person name="Poon T.W."/>
            <person name="Priest M."/>
            <person name="Roberts A."/>
            <person name="Saif S."/>
            <person name="Shea T."/>
            <person name="Sykes S."/>
            <person name="Wortman J."/>
            <person name="Nusbaum C."/>
            <person name="Birren B."/>
        </authorList>
    </citation>
    <scope>NUCLEOTIDE SEQUENCE [LARGE SCALE GENOMIC DNA]</scope>
    <source>
        <strain evidence="1 2">P1569</strain>
    </source>
</reference>
<keyword evidence="2" id="KW-1185">Reference proteome</keyword>
<dbReference type="EMBL" id="ANIZ01000865">
    <property type="protein sequence ID" value="ETI51996.1"/>
    <property type="molecule type" value="Genomic_DNA"/>
</dbReference>
<name>V9FLQ0_PHYNI</name>
<proteinExistence type="predicted"/>